<proteinExistence type="predicted"/>
<dbReference type="Proteomes" id="UP001209540">
    <property type="component" value="Unassembled WGS sequence"/>
</dbReference>
<evidence type="ECO:0000256" key="3">
    <source>
        <dbReference type="SAM" id="MobiDB-lite"/>
    </source>
</evidence>
<evidence type="ECO:0000259" key="4">
    <source>
        <dbReference type="SMART" id="SM00806"/>
    </source>
</evidence>
<dbReference type="EMBL" id="JAIXMP010000025">
    <property type="protein sequence ID" value="KAI9253919.1"/>
    <property type="molecule type" value="Genomic_DNA"/>
</dbReference>
<reference evidence="5" key="1">
    <citation type="journal article" date="2022" name="IScience">
        <title>Evolution of zygomycete secretomes and the origins of terrestrial fungal ecologies.</title>
        <authorList>
            <person name="Chang Y."/>
            <person name="Wang Y."/>
            <person name="Mondo S."/>
            <person name="Ahrendt S."/>
            <person name="Andreopoulos W."/>
            <person name="Barry K."/>
            <person name="Beard J."/>
            <person name="Benny G.L."/>
            <person name="Blankenship S."/>
            <person name="Bonito G."/>
            <person name="Cuomo C."/>
            <person name="Desiro A."/>
            <person name="Gervers K.A."/>
            <person name="Hundley H."/>
            <person name="Kuo A."/>
            <person name="LaButti K."/>
            <person name="Lang B.F."/>
            <person name="Lipzen A."/>
            <person name="O'Donnell K."/>
            <person name="Pangilinan J."/>
            <person name="Reynolds N."/>
            <person name="Sandor L."/>
            <person name="Smith M.E."/>
            <person name="Tsang A."/>
            <person name="Grigoriev I.V."/>
            <person name="Stajich J.E."/>
            <person name="Spatafora J.W."/>
        </authorList>
    </citation>
    <scope>NUCLEOTIDE SEQUENCE</scope>
    <source>
        <strain evidence="5">RSA 2281</strain>
    </source>
</reference>
<feature type="coiled-coil region" evidence="2">
    <location>
        <begin position="631"/>
        <end position="684"/>
    </location>
</feature>
<dbReference type="PANTHER" id="PTHR22741">
    <property type="entry name" value="P140CAP/SNIP-RELATED"/>
    <property type="match status" value="1"/>
</dbReference>
<evidence type="ECO:0000313" key="5">
    <source>
        <dbReference type="EMBL" id="KAI9253919.1"/>
    </source>
</evidence>
<evidence type="ECO:0000313" key="6">
    <source>
        <dbReference type="Proteomes" id="UP001209540"/>
    </source>
</evidence>
<dbReference type="Gene3D" id="1.20.58.1540">
    <property type="entry name" value="Actin interacting protein 3, C-terminal domain"/>
    <property type="match status" value="1"/>
</dbReference>
<dbReference type="InterPro" id="IPR005613">
    <property type="entry name" value="AIP3_C"/>
</dbReference>
<feature type="region of interest" description="Disordered" evidence="3">
    <location>
        <begin position="855"/>
        <end position="887"/>
    </location>
</feature>
<dbReference type="InterPro" id="IPR051825">
    <property type="entry name" value="SRCIN1"/>
</dbReference>
<keyword evidence="1 2" id="KW-0175">Coiled coil</keyword>
<feature type="region of interest" description="Disordered" evidence="3">
    <location>
        <begin position="741"/>
        <end position="803"/>
    </location>
</feature>
<feature type="compositionally biased region" description="Low complexity" evidence="3">
    <location>
        <begin position="226"/>
        <end position="244"/>
    </location>
</feature>
<comment type="caution">
    <text evidence="5">The sequence shown here is derived from an EMBL/GenBank/DDBJ whole genome shotgun (WGS) entry which is preliminary data.</text>
</comment>
<evidence type="ECO:0000256" key="2">
    <source>
        <dbReference type="SAM" id="Coils"/>
    </source>
</evidence>
<dbReference type="PANTHER" id="PTHR22741:SF10">
    <property type="entry name" value="COILED-COIL DOMAIN-CONTAINING PROTEIN CG32809"/>
    <property type="match status" value="1"/>
</dbReference>
<dbReference type="SMART" id="SM00806">
    <property type="entry name" value="AIP3"/>
    <property type="match status" value="1"/>
</dbReference>
<accession>A0AAD5JTS1</accession>
<dbReference type="Pfam" id="PF03915">
    <property type="entry name" value="AIP3"/>
    <property type="match status" value="1"/>
</dbReference>
<dbReference type="GO" id="GO:0030010">
    <property type="term" value="P:establishment of cell polarity"/>
    <property type="evidence" value="ECO:0007669"/>
    <property type="project" value="TreeGrafter"/>
</dbReference>
<feature type="region of interest" description="Disordered" evidence="3">
    <location>
        <begin position="177"/>
        <end position="254"/>
    </location>
</feature>
<protein>
    <submittedName>
        <fullName evidence="5">Actin interacting protein 3-domain-containing protein</fullName>
    </submittedName>
</protein>
<gene>
    <name evidence="5" type="ORF">BDA99DRAFT_587069</name>
</gene>
<feature type="region of interest" description="Disordered" evidence="3">
    <location>
        <begin position="585"/>
        <end position="616"/>
    </location>
</feature>
<feature type="region of interest" description="Disordered" evidence="3">
    <location>
        <begin position="19"/>
        <end position="41"/>
    </location>
</feature>
<sequence>MLMETNNKDDLERHKAATVSLVSPSPSPPPQQQPLPTITTSNMSTAVTEPQLSTLKRSHTITSSLMTDIEQTITKLLTCTKKFLEALTSWSLDQVSNDQVINIYQDLADQFERVKKSLQAAQLTMSDVEHIPEELYECLITMLDNYAPSKPALEQHLPSIRDIILYMLQSLKKKQAQLRESSSSTTTTDISLSSPRRISGGSQSSGNSTMSSSISSPLHASYNMATIDSNRSSSTTTISSSSRNYKTGSSDLDMTDVNTQNALAELKQQENLARRSSIRRSMIAPSTLSTLQMNTTHIPDISDGDNTYSPVTPPRRHPTLIRNSKRVSQQQPTSSTTLHETRAIKEEGQETKKNGAFPLFLQLGDQVKKIMWQQQEPVTQAALGMAFFEKFDLRDENNSNIIIKIQDPVSRIMYELEDMNDVGPHTLLSLVSFTNNSSTQQPPTSSLLLSSQDNVNMISEKLDRIHQALQEQKLIPNQQHHETTTISSSPPPRPPMTALLTDNTAMKSQQQNDKKNYETMYNAEMIDHTILQQQQDEIEHLRRDLGVLRQVAKEFQQETTTLLHELRNTISTTETKKMHPFAAFSAGDTTKDGQMNVDERGNPHPTNDNNNNNNNQRSYVMETKKRAETVSTEITGRMQDLQDTIEQLKLDVTQRRCRPSQTQLNHCDKETKVLEQEIEQLSKLLRSVKPVWKTTWEVELQTVVKEQQFLKEQETLLLDLRDDHADLLNILRQLQKISEIQQQTHRHGGSGGVGGTKNFSKRGTIPPLSTSRSSSFRGASSNSSIHSNGTSSSGEEQSGDMSSVLKQVSTIEVDHGKRVKALQQAEKMRARELANRIDDFEKELSTFVGAKKLKKTGGADHVDRQRQKKDQQILRDLYQSKNDNNNK</sequence>
<feature type="coiled-coil region" evidence="2">
    <location>
        <begin position="531"/>
        <end position="558"/>
    </location>
</feature>
<dbReference type="GO" id="GO:0051286">
    <property type="term" value="C:cell tip"/>
    <property type="evidence" value="ECO:0007669"/>
    <property type="project" value="TreeGrafter"/>
</dbReference>
<feature type="domain" description="Actin interacting protein 3 C-terminal" evidence="4">
    <location>
        <begin position="360"/>
        <end position="871"/>
    </location>
</feature>
<name>A0AAD5JTS1_9FUNG</name>
<dbReference type="GO" id="GO:0005519">
    <property type="term" value="F:cytoskeletal regulatory protein binding"/>
    <property type="evidence" value="ECO:0007669"/>
    <property type="project" value="InterPro"/>
</dbReference>
<feature type="compositionally biased region" description="Low complexity" evidence="3">
    <location>
        <begin position="181"/>
        <end position="216"/>
    </location>
</feature>
<feature type="region of interest" description="Disordered" evidence="3">
    <location>
        <begin position="299"/>
        <end position="319"/>
    </location>
</feature>
<feature type="compositionally biased region" description="Basic and acidic residues" evidence="3">
    <location>
        <begin position="857"/>
        <end position="873"/>
    </location>
</feature>
<organism evidence="5 6">
    <name type="scientific">Phascolomyces articulosus</name>
    <dbReference type="NCBI Taxonomy" id="60185"/>
    <lineage>
        <taxon>Eukaryota</taxon>
        <taxon>Fungi</taxon>
        <taxon>Fungi incertae sedis</taxon>
        <taxon>Mucoromycota</taxon>
        <taxon>Mucoromycotina</taxon>
        <taxon>Mucoromycetes</taxon>
        <taxon>Mucorales</taxon>
        <taxon>Lichtheimiaceae</taxon>
        <taxon>Phascolomyces</taxon>
    </lineage>
</organism>
<evidence type="ECO:0000256" key="1">
    <source>
        <dbReference type="ARBA" id="ARBA00023054"/>
    </source>
</evidence>
<dbReference type="AlphaFoldDB" id="A0AAD5JTS1"/>
<feature type="compositionally biased region" description="Low complexity" evidence="3">
    <location>
        <begin position="769"/>
        <end position="794"/>
    </location>
</feature>
<feature type="compositionally biased region" description="Polar residues" evidence="3">
    <location>
        <begin position="245"/>
        <end position="254"/>
    </location>
</feature>
<keyword evidence="6" id="KW-1185">Reference proteome</keyword>
<dbReference type="InterPro" id="IPR022782">
    <property type="entry name" value="AIP3-like_C"/>
</dbReference>
<reference evidence="5" key="2">
    <citation type="submission" date="2023-02" db="EMBL/GenBank/DDBJ databases">
        <authorList>
            <consortium name="DOE Joint Genome Institute"/>
            <person name="Mondo S.J."/>
            <person name="Chang Y."/>
            <person name="Wang Y."/>
            <person name="Ahrendt S."/>
            <person name="Andreopoulos W."/>
            <person name="Barry K."/>
            <person name="Beard J."/>
            <person name="Benny G.L."/>
            <person name="Blankenship S."/>
            <person name="Bonito G."/>
            <person name="Cuomo C."/>
            <person name="Desiro A."/>
            <person name="Gervers K.A."/>
            <person name="Hundley H."/>
            <person name="Kuo A."/>
            <person name="LaButti K."/>
            <person name="Lang B.F."/>
            <person name="Lipzen A."/>
            <person name="O'Donnell K."/>
            <person name="Pangilinan J."/>
            <person name="Reynolds N."/>
            <person name="Sandor L."/>
            <person name="Smith M.W."/>
            <person name="Tsang A."/>
            <person name="Grigoriev I.V."/>
            <person name="Stajich J.E."/>
            <person name="Spatafora J.W."/>
        </authorList>
    </citation>
    <scope>NUCLEOTIDE SEQUENCE</scope>
    <source>
        <strain evidence="5">RSA 2281</strain>
    </source>
</reference>
<dbReference type="Pfam" id="PF23153">
    <property type="entry name" value="Aip3p_Bud6_N"/>
    <property type="match status" value="1"/>
</dbReference>
<dbReference type="InterPro" id="IPR056279">
    <property type="entry name" value="Aip3p_Bud6_N"/>
</dbReference>
<dbReference type="GO" id="GO:0005737">
    <property type="term" value="C:cytoplasm"/>
    <property type="evidence" value="ECO:0007669"/>
    <property type="project" value="TreeGrafter"/>
</dbReference>
<feature type="region of interest" description="Disordered" evidence="3">
    <location>
        <begin position="476"/>
        <end position="496"/>
    </location>
</feature>